<feature type="region of interest" description="Disordered" evidence="1">
    <location>
        <begin position="183"/>
        <end position="219"/>
    </location>
</feature>
<dbReference type="EMBL" id="EQ979360">
    <property type="protein sequence ID" value="EEF25585.1"/>
    <property type="molecule type" value="Genomic_DNA"/>
</dbReference>
<dbReference type="Proteomes" id="UP000008311">
    <property type="component" value="Unassembled WGS sequence"/>
</dbReference>
<feature type="compositionally biased region" description="Basic and acidic residues" evidence="1">
    <location>
        <begin position="66"/>
        <end position="78"/>
    </location>
</feature>
<feature type="non-terminal residue" evidence="2">
    <location>
        <position position="329"/>
    </location>
</feature>
<feature type="region of interest" description="Disordered" evidence="1">
    <location>
        <begin position="93"/>
        <end position="156"/>
    </location>
</feature>
<feature type="non-terminal residue" evidence="2">
    <location>
        <position position="1"/>
    </location>
</feature>
<dbReference type="InParanoid" id="B9TEX9"/>
<keyword evidence="3" id="KW-1185">Reference proteome</keyword>
<gene>
    <name evidence="2" type="ORF">RCOM_1902370</name>
</gene>
<protein>
    <submittedName>
        <fullName evidence="2">Uncharacterized protein</fullName>
    </submittedName>
</protein>
<evidence type="ECO:0000256" key="1">
    <source>
        <dbReference type="SAM" id="MobiDB-lite"/>
    </source>
</evidence>
<evidence type="ECO:0000313" key="2">
    <source>
        <dbReference type="EMBL" id="EEF25585.1"/>
    </source>
</evidence>
<name>B9TEX9_RICCO</name>
<accession>B9TEX9</accession>
<reference evidence="3" key="1">
    <citation type="journal article" date="2010" name="Nat. Biotechnol.">
        <title>Draft genome sequence of the oilseed species Ricinus communis.</title>
        <authorList>
            <person name="Chan A.P."/>
            <person name="Crabtree J."/>
            <person name="Zhao Q."/>
            <person name="Lorenzi H."/>
            <person name="Orvis J."/>
            <person name="Puiu D."/>
            <person name="Melake-Berhan A."/>
            <person name="Jones K.M."/>
            <person name="Redman J."/>
            <person name="Chen G."/>
            <person name="Cahoon E.B."/>
            <person name="Gedil M."/>
            <person name="Stanke M."/>
            <person name="Haas B.J."/>
            <person name="Wortman J.R."/>
            <person name="Fraser-Liggett C.M."/>
            <person name="Ravel J."/>
            <person name="Rabinowicz P.D."/>
        </authorList>
    </citation>
    <scope>NUCLEOTIDE SEQUENCE [LARGE SCALE GENOMIC DNA]</scope>
    <source>
        <strain evidence="3">cv. Hale</strain>
    </source>
</reference>
<feature type="compositionally biased region" description="Basic and acidic residues" evidence="1">
    <location>
        <begin position="93"/>
        <end position="146"/>
    </location>
</feature>
<evidence type="ECO:0000313" key="3">
    <source>
        <dbReference type="Proteomes" id="UP000008311"/>
    </source>
</evidence>
<feature type="region of interest" description="Disordered" evidence="1">
    <location>
        <begin position="53"/>
        <end position="78"/>
    </location>
</feature>
<dbReference type="AlphaFoldDB" id="B9TEX9"/>
<sequence>VAQGVDGLQVLVLAGQSEARGQLADAVDHARREFRQRRHVLALAHARQLAPARLEQAARRPAGAHAAEHARRDGGGDIADDLRQRAVHEGHHVGVVRVDHGQRPADGEQERHGAAERRGPRKEDAQDEEGRGAREDEGFEVVHGRQDAQQVQGRQRDRIDRIPHEGLDERDRVVLRGEEAAQYGRHHRGGGTGRPAGQDPECAARQHGEGGGECGQGGHAAVQVQRAHRHARQVAHGLGQAAVHAGVDVLAQGTRLDADLDQAPQARGQVHFDHAGPPERLVDLRLERVDARAQCRTLRIDRHVLRGLREGDDVAQQRVPPFRHLGGAQ</sequence>
<proteinExistence type="predicted"/>
<organism evidence="2 3">
    <name type="scientific">Ricinus communis</name>
    <name type="common">Castor bean</name>
    <dbReference type="NCBI Taxonomy" id="3988"/>
    <lineage>
        <taxon>Eukaryota</taxon>
        <taxon>Viridiplantae</taxon>
        <taxon>Streptophyta</taxon>
        <taxon>Embryophyta</taxon>
        <taxon>Tracheophyta</taxon>
        <taxon>Spermatophyta</taxon>
        <taxon>Magnoliopsida</taxon>
        <taxon>eudicotyledons</taxon>
        <taxon>Gunneridae</taxon>
        <taxon>Pentapetalae</taxon>
        <taxon>rosids</taxon>
        <taxon>fabids</taxon>
        <taxon>Malpighiales</taxon>
        <taxon>Euphorbiaceae</taxon>
        <taxon>Acalyphoideae</taxon>
        <taxon>Acalypheae</taxon>
        <taxon>Ricinus</taxon>
    </lineage>
</organism>